<proteinExistence type="predicted"/>
<dbReference type="EMBL" id="CP006939">
    <property type="protein sequence ID" value="AHC13561.1"/>
    <property type="molecule type" value="Genomic_DNA"/>
</dbReference>
<keyword evidence="1" id="KW-0472">Membrane</keyword>
<evidence type="ECO:0000313" key="3">
    <source>
        <dbReference type="Proteomes" id="UP000018680"/>
    </source>
</evidence>
<sequence length="263" mass="28714">MLILQYVKTNIRAAMEYRGAFLVQVFGMVLNNSAFIFFWYFLLQRIGGELNGYAFRDVMYLWSLTSIGFGLSVTFFGNAPRLSQLITNGELDVYLLQPAPLLPNILASRMNVSGIGDVIYGILLFAFTQSAGIADWVLFGVSAVLSTLMFTAVSVLYHSLTFFIGNGQESAGLAFEGFLSFSIYPGSIFKGPLRWILHSFIPVAWAAWIPAELAAGLVKGEGLNWTLIPPLLAGDGLFIAAAAAVFHLGVRKYESGNKVGARL</sequence>
<dbReference type="Proteomes" id="UP000018680">
    <property type="component" value="Chromosome"/>
</dbReference>
<name>V5WEI0_9SPIO</name>
<keyword evidence="3" id="KW-1185">Reference proteome</keyword>
<feature type="transmembrane region" description="Helical" evidence="1">
    <location>
        <begin position="145"/>
        <end position="164"/>
    </location>
</feature>
<feature type="transmembrane region" description="Helical" evidence="1">
    <location>
        <begin position="21"/>
        <end position="40"/>
    </location>
</feature>
<accession>V5WEI0</accession>
<keyword evidence="1" id="KW-0812">Transmembrane</keyword>
<dbReference type="RefSeq" id="WP_024266494.1">
    <property type="nucleotide sequence ID" value="NC_023035.1"/>
</dbReference>
<dbReference type="PANTHER" id="PTHR36833:SF1">
    <property type="entry name" value="INTEGRAL MEMBRANE TRANSPORT PROTEIN"/>
    <property type="match status" value="1"/>
</dbReference>
<evidence type="ECO:0000256" key="1">
    <source>
        <dbReference type="SAM" id="Phobius"/>
    </source>
</evidence>
<feature type="transmembrane region" description="Helical" evidence="1">
    <location>
        <begin position="118"/>
        <end position="139"/>
    </location>
</feature>
<dbReference type="HOGENOM" id="CLU_071040_1_1_12"/>
<dbReference type="eggNOG" id="COG3694">
    <property type="taxonomic scope" value="Bacteria"/>
</dbReference>
<keyword evidence="1" id="KW-1133">Transmembrane helix</keyword>
<dbReference type="InterPro" id="IPR010390">
    <property type="entry name" value="ABC-2_transporter-like"/>
</dbReference>
<gene>
    <name evidence="2" type="ORF">L21SP2_0117</name>
</gene>
<dbReference type="KEGG" id="slr:L21SP2_0117"/>
<feature type="transmembrane region" description="Helical" evidence="1">
    <location>
        <begin position="230"/>
        <end position="250"/>
    </location>
</feature>
<dbReference type="STRING" id="1307761.L21SP2_0117"/>
<organism evidence="2 3">
    <name type="scientific">Salinispira pacifica</name>
    <dbReference type="NCBI Taxonomy" id="1307761"/>
    <lineage>
        <taxon>Bacteria</taxon>
        <taxon>Pseudomonadati</taxon>
        <taxon>Spirochaetota</taxon>
        <taxon>Spirochaetia</taxon>
        <taxon>Spirochaetales</taxon>
        <taxon>Spirochaetaceae</taxon>
        <taxon>Salinispira</taxon>
    </lineage>
</organism>
<feature type="transmembrane region" description="Helical" evidence="1">
    <location>
        <begin position="195"/>
        <end position="218"/>
    </location>
</feature>
<dbReference type="Pfam" id="PF06182">
    <property type="entry name" value="ABC2_membrane_6"/>
    <property type="match status" value="1"/>
</dbReference>
<dbReference type="PANTHER" id="PTHR36833">
    <property type="entry name" value="SLR0610 PROTEIN-RELATED"/>
    <property type="match status" value="1"/>
</dbReference>
<dbReference type="OrthoDB" id="9788195at2"/>
<protein>
    <submittedName>
        <fullName evidence="2">ABC-type multidrug transport system, permease component</fullName>
    </submittedName>
</protein>
<evidence type="ECO:0000313" key="2">
    <source>
        <dbReference type="EMBL" id="AHC13561.1"/>
    </source>
</evidence>
<dbReference type="AlphaFoldDB" id="V5WEI0"/>
<feature type="transmembrane region" description="Helical" evidence="1">
    <location>
        <begin position="60"/>
        <end position="79"/>
    </location>
</feature>
<reference evidence="2 3" key="1">
    <citation type="journal article" date="2015" name="Stand. Genomic Sci.">
        <title>Complete genome sequence and description of Salinispira pacifica gen. nov., sp. nov., a novel spirochaete isolated form a hypersaline microbial mat.</title>
        <authorList>
            <person name="Ben Hania W."/>
            <person name="Joseph M."/>
            <person name="Schumann P."/>
            <person name="Bunk B."/>
            <person name="Fiebig A."/>
            <person name="Sproer C."/>
            <person name="Klenk H.P."/>
            <person name="Fardeau M.L."/>
            <person name="Spring S."/>
        </authorList>
    </citation>
    <scope>NUCLEOTIDE SEQUENCE [LARGE SCALE GENOMIC DNA]</scope>
    <source>
        <strain evidence="2 3">L21-RPul-D2</strain>
    </source>
</reference>